<evidence type="ECO:0000313" key="1">
    <source>
        <dbReference type="EMBL" id="KAH7959912.1"/>
    </source>
</evidence>
<evidence type="ECO:0000313" key="2">
    <source>
        <dbReference type="Proteomes" id="UP000821865"/>
    </source>
</evidence>
<protein>
    <submittedName>
        <fullName evidence="1">Uncharacterized protein</fullName>
    </submittedName>
</protein>
<reference evidence="1" key="1">
    <citation type="submission" date="2020-05" db="EMBL/GenBank/DDBJ databases">
        <title>Large-scale comparative analyses of tick genomes elucidate their genetic diversity and vector capacities.</title>
        <authorList>
            <person name="Jia N."/>
            <person name="Wang J."/>
            <person name="Shi W."/>
            <person name="Du L."/>
            <person name="Sun Y."/>
            <person name="Zhan W."/>
            <person name="Jiang J."/>
            <person name="Wang Q."/>
            <person name="Zhang B."/>
            <person name="Ji P."/>
            <person name="Sakyi L.B."/>
            <person name="Cui X."/>
            <person name="Yuan T."/>
            <person name="Jiang B."/>
            <person name="Yang W."/>
            <person name="Lam T.T.-Y."/>
            <person name="Chang Q."/>
            <person name="Ding S."/>
            <person name="Wang X."/>
            <person name="Zhu J."/>
            <person name="Ruan X."/>
            <person name="Zhao L."/>
            <person name="Wei J."/>
            <person name="Que T."/>
            <person name="Du C."/>
            <person name="Cheng J."/>
            <person name="Dai P."/>
            <person name="Han X."/>
            <person name="Huang E."/>
            <person name="Gao Y."/>
            <person name="Liu J."/>
            <person name="Shao H."/>
            <person name="Ye R."/>
            <person name="Li L."/>
            <person name="Wei W."/>
            <person name="Wang X."/>
            <person name="Wang C."/>
            <person name="Yang T."/>
            <person name="Huo Q."/>
            <person name="Li W."/>
            <person name="Guo W."/>
            <person name="Chen H."/>
            <person name="Zhou L."/>
            <person name="Ni X."/>
            <person name="Tian J."/>
            <person name="Zhou Y."/>
            <person name="Sheng Y."/>
            <person name="Liu T."/>
            <person name="Pan Y."/>
            <person name="Xia L."/>
            <person name="Li J."/>
            <person name="Zhao F."/>
            <person name="Cao W."/>
        </authorList>
    </citation>
    <scope>NUCLEOTIDE SEQUENCE</scope>
    <source>
        <strain evidence="1">Dsil-2018</strain>
    </source>
</reference>
<dbReference type="EMBL" id="CM023472">
    <property type="protein sequence ID" value="KAH7959912.1"/>
    <property type="molecule type" value="Genomic_DNA"/>
</dbReference>
<name>A0ACB8D644_DERSI</name>
<comment type="caution">
    <text evidence="1">The sequence shown here is derived from an EMBL/GenBank/DDBJ whole genome shotgun (WGS) entry which is preliminary data.</text>
</comment>
<proteinExistence type="predicted"/>
<keyword evidence="2" id="KW-1185">Reference proteome</keyword>
<gene>
    <name evidence="1" type="ORF">HPB49_014863</name>
</gene>
<sequence length="269" mass="30528">MDTAQPRLGRVIGLSLFCKAVVCFVFVCRSTMGQYASFMAALKLNAIDYAMEHGNRAAGRHFGVDEIRIRFWKKQREKLMTDQRTRRAFHGPKIGKFPHVEEAVLEYVKDLREDACAVSVEMVQTQARTIARKLGIATKDFRASSVWTTRFMRRNGLSLRRRTSLCQQLPSTSEDKVIDFHHFVTRICEKNDFFLSQIGNADQTPLTFDMPRNTTVNEKGARSVLVKTSGAQKQRCTVMLAVTADGRKLPPHVILKRETFPVASTSVLK</sequence>
<dbReference type="Proteomes" id="UP000821865">
    <property type="component" value="Chromosome 3"/>
</dbReference>
<organism evidence="1 2">
    <name type="scientific">Dermacentor silvarum</name>
    <name type="common">Tick</name>
    <dbReference type="NCBI Taxonomy" id="543639"/>
    <lineage>
        <taxon>Eukaryota</taxon>
        <taxon>Metazoa</taxon>
        <taxon>Ecdysozoa</taxon>
        <taxon>Arthropoda</taxon>
        <taxon>Chelicerata</taxon>
        <taxon>Arachnida</taxon>
        <taxon>Acari</taxon>
        <taxon>Parasitiformes</taxon>
        <taxon>Ixodida</taxon>
        <taxon>Ixodoidea</taxon>
        <taxon>Ixodidae</taxon>
        <taxon>Rhipicephalinae</taxon>
        <taxon>Dermacentor</taxon>
    </lineage>
</organism>
<accession>A0ACB8D644</accession>